<feature type="transmembrane region" description="Helical" evidence="6">
    <location>
        <begin position="148"/>
        <end position="171"/>
    </location>
</feature>
<feature type="domain" description="Major facilitator superfamily (MFS) profile" evidence="7">
    <location>
        <begin position="24"/>
        <end position="430"/>
    </location>
</feature>
<protein>
    <submittedName>
        <fullName evidence="8">MFS transporter</fullName>
    </submittedName>
</protein>
<evidence type="ECO:0000259" key="7">
    <source>
        <dbReference type="PROSITE" id="PS50850"/>
    </source>
</evidence>
<dbReference type="EMBL" id="AEJF01000006">
    <property type="protein sequence ID" value="KLU28044.1"/>
    <property type="molecule type" value="Genomic_DNA"/>
</dbReference>
<feature type="transmembrane region" description="Helical" evidence="6">
    <location>
        <begin position="90"/>
        <end position="109"/>
    </location>
</feature>
<keyword evidence="2" id="KW-0813">Transport</keyword>
<dbReference type="GO" id="GO:0022857">
    <property type="term" value="F:transmembrane transporter activity"/>
    <property type="evidence" value="ECO:0007669"/>
    <property type="project" value="InterPro"/>
</dbReference>
<feature type="transmembrane region" description="Helical" evidence="6">
    <location>
        <begin position="251"/>
        <end position="272"/>
    </location>
</feature>
<keyword evidence="5 6" id="KW-0472">Membrane</keyword>
<evidence type="ECO:0000256" key="2">
    <source>
        <dbReference type="ARBA" id="ARBA00022448"/>
    </source>
</evidence>
<evidence type="ECO:0000313" key="8">
    <source>
        <dbReference type="EMBL" id="KLU28044.1"/>
    </source>
</evidence>
<dbReference type="PANTHER" id="PTHR43791:SF36">
    <property type="entry name" value="TRANSPORTER, PUTATIVE (AFU_ORTHOLOGUE AFUA_6G08340)-RELATED"/>
    <property type="match status" value="1"/>
</dbReference>
<evidence type="ECO:0000256" key="3">
    <source>
        <dbReference type="ARBA" id="ARBA00022692"/>
    </source>
</evidence>
<name>A0A0J1D5S2_9BURK</name>
<feature type="transmembrane region" description="Helical" evidence="6">
    <location>
        <begin position="339"/>
        <end position="360"/>
    </location>
</feature>
<organism evidence="8 9">
    <name type="scientific">Caballeronia mineralivorans PML1(12)</name>
    <dbReference type="NCBI Taxonomy" id="908627"/>
    <lineage>
        <taxon>Bacteria</taxon>
        <taxon>Pseudomonadati</taxon>
        <taxon>Pseudomonadota</taxon>
        <taxon>Betaproteobacteria</taxon>
        <taxon>Burkholderiales</taxon>
        <taxon>Burkholderiaceae</taxon>
        <taxon>Caballeronia</taxon>
    </lineage>
</organism>
<evidence type="ECO:0000313" key="9">
    <source>
        <dbReference type="Proteomes" id="UP000035963"/>
    </source>
</evidence>
<comment type="subcellular location">
    <subcellularLocation>
        <location evidence="1">Membrane</location>
        <topology evidence="1">Multi-pass membrane protein</topology>
    </subcellularLocation>
</comment>
<dbReference type="Gene3D" id="1.20.1250.20">
    <property type="entry name" value="MFS general substrate transporter like domains"/>
    <property type="match status" value="2"/>
</dbReference>
<feature type="transmembrane region" description="Helical" evidence="6">
    <location>
        <begin position="317"/>
        <end position="333"/>
    </location>
</feature>
<keyword evidence="3 6" id="KW-0812">Transmembrane</keyword>
<dbReference type="PANTHER" id="PTHR43791">
    <property type="entry name" value="PERMEASE-RELATED"/>
    <property type="match status" value="1"/>
</dbReference>
<dbReference type="CDD" id="cd17319">
    <property type="entry name" value="MFS_ExuT_GudP_like"/>
    <property type="match status" value="1"/>
</dbReference>
<dbReference type="Pfam" id="PF07690">
    <property type="entry name" value="MFS_1"/>
    <property type="match status" value="1"/>
</dbReference>
<feature type="transmembrane region" description="Helical" evidence="6">
    <location>
        <begin position="183"/>
        <end position="203"/>
    </location>
</feature>
<dbReference type="InterPro" id="IPR020846">
    <property type="entry name" value="MFS_dom"/>
</dbReference>
<comment type="caution">
    <text evidence="8">The sequence shown here is derived from an EMBL/GenBank/DDBJ whole genome shotgun (WGS) entry which is preliminary data.</text>
</comment>
<feature type="transmembrane region" description="Helical" evidence="6">
    <location>
        <begin position="292"/>
        <end position="310"/>
    </location>
</feature>
<feature type="transmembrane region" description="Helical" evidence="6">
    <location>
        <begin position="57"/>
        <end position="78"/>
    </location>
</feature>
<dbReference type="InterPro" id="IPR011701">
    <property type="entry name" value="MFS"/>
</dbReference>
<sequence length="445" mass="48160">MTPDFAPSTYDALESAASKVKRHVLPLFLIMFIANYIDRVNIGFVNTHMQTDLGIGAAAYGLGSGLFFVGYALFEVPSNVLMARFGARAWLTRIMFTWGLVAGAMAFTWNDTSFYVMRFLLGVAEAGFFPGVVYYFTQWLPQKERGKAVAIFLGGSALASVLSGPVSGALLSIRGFGLHGWQWMFLIEGLFSIALCGVSWFMLKSHPRDAKWLTAQEQHALGAAIATEQAEREAAGNAHLPIAKLLKDPQIVLFCLLYFAIQLTIYAATFWLPTIIRKMGGLSDFQVGLYNAVPWLIAMFAMYCFAVLSAKWRFQQAWLALALIIAACGLFASTSANPVFSFVAICFSAIGFKAAASLFWPLPQGYLDVRVAAGVIALINSVGNLGGFFAPAAFGYLQQHTGSISGGLYGLGIASIIAAVAAFFAKDRLIGRPEHAVEPSPTRAV</sequence>
<feature type="transmembrane region" description="Helical" evidence="6">
    <location>
        <begin position="372"/>
        <end position="394"/>
    </location>
</feature>
<feature type="transmembrane region" description="Helical" evidence="6">
    <location>
        <begin position="20"/>
        <end position="37"/>
    </location>
</feature>
<dbReference type="FunFam" id="1.20.1250.20:FF:000018">
    <property type="entry name" value="MFS transporter permease"/>
    <property type="match status" value="1"/>
</dbReference>
<evidence type="ECO:0000256" key="1">
    <source>
        <dbReference type="ARBA" id="ARBA00004141"/>
    </source>
</evidence>
<keyword evidence="4 6" id="KW-1133">Transmembrane helix</keyword>
<proteinExistence type="predicted"/>
<dbReference type="PATRIC" id="fig|908627.4.peg.277"/>
<feature type="transmembrane region" description="Helical" evidence="6">
    <location>
        <begin position="406"/>
        <end position="425"/>
    </location>
</feature>
<keyword evidence="9" id="KW-1185">Reference proteome</keyword>
<evidence type="ECO:0000256" key="5">
    <source>
        <dbReference type="ARBA" id="ARBA00023136"/>
    </source>
</evidence>
<feature type="transmembrane region" description="Helical" evidence="6">
    <location>
        <begin position="115"/>
        <end position="136"/>
    </location>
</feature>
<dbReference type="SUPFAM" id="SSF103473">
    <property type="entry name" value="MFS general substrate transporter"/>
    <property type="match status" value="1"/>
</dbReference>
<dbReference type="AlphaFoldDB" id="A0A0J1D5S2"/>
<evidence type="ECO:0000256" key="4">
    <source>
        <dbReference type="ARBA" id="ARBA00022989"/>
    </source>
</evidence>
<gene>
    <name evidence="8" type="ORF">EOS_01285</name>
</gene>
<dbReference type="GO" id="GO:0016020">
    <property type="term" value="C:membrane"/>
    <property type="evidence" value="ECO:0007669"/>
    <property type="project" value="UniProtKB-SubCell"/>
</dbReference>
<dbReference type="PROSITE" id="PS50850">
    <property type="entry name" value="MFS"/>
    <property type="match status" value="1"/>
</dbReference>
<dbReference type="InterPro" id="IPR036259">
    <property type="entry name" value="MFS_trans_sf"/>
</dbReference>
<accession>A0A0J1D5S2</accession>
<dbReference type="Proteomes" id="UP000035963">
    <property type="component" value="Unassembled WGS sequence"/>
</dbReference>
<evidence type="ECO:0000256" key="6">
    <source>
        <dbReference type="SAM" id="Phobius"/>
    </source>
</evidence>
<reference evidence="8 9" key="1">
    <citation type="journal article" date="2015" name="Genome Announc.">
        <title>Draft Genome Sequence of Burkholderia sp. Strain PML1(12), an Ectomycorrhizosphere-Inhabiting Bacterium with Effective Mineral-Weathering Ability.</title>
        <authorList>
            <person name="Uroz S."/>
            <person name="Oger P."/>
        </authorList>
    </citation>
    <scope>NUCLEOTIDE SEQUENCE [LARGE SCALE GENOMIC DNA]</scope>
    <source>
        <strain evidence="9">PML1(12)</strain>
    </source>
</reference>